<reference evidence="6 7" key="1">
    <citation type="submission" date="2024-05" db="EMBL/GenBank/DDBJ databases">
        <title>Haplotype-resolved chromosome-level genome assembly of Huyou (Citrus changshanensis).</title>
        <authorList>
            <person name="Miao C."/>
            <person name="Chen W."/>
            <person name="Wu Y."/>
            <person name="Wang L."/>
            <person name="Zhao S."/>
            <person name="Grierson D."/>
            <person name="Xu C."/>
            <person name="Chen K."/>
        </authorList>
    </citation>
    <scope>NUCLEOTIDE SEQUENCE [LARGE SCALE GENOMIC DNA]</scope>
    <source>
        <strain evidence="6">01-14</strain>
        <tissue evidence="6">Leaf</tissue>
    </source>
</reference>
<dbReference type="GO" id="GO:0005634">
    <property type="term" value="C:nucleus"/>
    <property type="evidence" value="ECO:0007669"/>
    <property type="project" value="UniProtKB-SubCell"/>
</dbReference>
<dbReference type="EMBL" id="JBCGBO010000006">
    <property type="protein sequence ID" value="KAK9193642.1"/>
    <property type="molecule type" value="Genomic_DNA"/>
</dbReference>
<dbReference type="GO" id="GO:0043565">
    <property type="term" value="F:sequence-specific DNA binding"/>
    <property type="evidence" value="ECO:0007669"/>
    <property type="project" value="TreeGrafter"/>
</dbReference>
<keyword evidence="7" id="KW-1185">Reference proteome</keyword>
<gene>
    <name evidence="6" type="ORF">WN944_004339</name>
</gene>
<dbReference type="PANTHER" id="PTHR31945">
    <property type="entry name" value="TRANSCRIPTION FACTOR SCREAM2-RELATED"/>
    <property type="match status" value="1"/>
</dbReference>
<evidence type="ECO:0000313" key="6">
    <source>
        <dbReference type="EMBL" id="KAK9193642.1"/>
    </source>
</evidence>
<evidence type="ECO:0000313" key="7">
    <source>
        <dbReference type="Proteomes" id="UP001428341"/>
    </source>
</evidence>
<evidence type="ECO:0000256" key="1">
    <source>
        <dbReference type="ARBA" id="ARBA00004123"/>
    </source>
</evidence>
<dbReference type="InterPro" id="IPR051358">
    <property type="entry name" value="TF_AMS/ICE1/BHLH6-like"/>
</dbReference>
<dbReference type="Pfam" id="PF22754">
    <property type="entry name" value="bHLH-TF_ACT-like_plant"/>
    <property type="match status" value="1"/>
</dbReference>
<feature type="coiled-coil region" evidence="4">
    <location>
        <begin position="33"/>
        <end position="60"/>
    </location>
</feature>
<accession>A0AAP0M300</accession>
<name>A0AAP0M300_9ROSI</name>
<evidence type="ECO:0000256" key="4">
    <source>
        <dbReference type="SAM" id="Coils"/>
    </source>
</evidence>
<sequence>MSSREQNKAALYEKLMLLRDVTNSTSMNKTSIVVDASKYIEELKQQVETLNQEIGTSEASTVENSLPVVTVETLEKGFLINVYLEKNCSGLLVSVLEAFEDLGLEVLDARVSCSDRFQLEAVGGDMTVSTLLIVIYWHKFLQHIEGHADGIDAQVVKEAVLQAIKNVQDSEQ</sequence>
<dbReference type="PANTHER" id="PTHR31945:SF45">
    <property type="entry name" value="EXPRESSED PROTEIN"/>
    <property type="match status" value="1"/>
</dbReference>
<dbReference type="AlphaFoldDB" id="A0AAP0M300"/>
<organism evidence="6 7">
    <name type="scientific">Citrus x changshan-huyou</name>
    <dbReference type="NCBI Taxonomy" id="2935761"/>
    <lineage>
        <taxon>Eukaryota</taxon>
        <taxon>Viridiplantae</taxon>
        <taxon>Streptophyta</taxon>
        <taxon>Embryophyta</taxon>
        <taxon>Tracheophyta</taxon>
        <taxon>Spermatophyta</taxon>
        <taxon>Magnoliopsida</taxon>
        <taxon>eudicotyledons</taxon>
        <taxon>Gunneridae</taxon>
        <taxon>Pentapetalae</taxon>
        <taxon>rosids</taxon>
        <taxon>malvids</taxon>
        <taxon>Sapindales</taxon>
        <taxon>Rutaceae</taxon>
        <taxon>Aurantioideae</taxon>
        <taxon>Citrus</taxon>
    </lineage>
</organism>
<evidence type="ECO:0000256" key="2">
    <source>
        <dbReference type="ARBA" id="ARBA00023125"/>
    </source>
</evidence>
<protein>
    <recommendedName>
        <fullName evidence="5">Plant bHLH transcription factor ACT-like domain-containing protein</fullName>
    </recommendedName>
</protein>
<dbReference type="Proteomes" id="UP001428341">
    <property type="component" value="Unassembled WGS sequence"/>
</dbReference>
<proteinExistence type="predicted"/>
<dbReference type="GO" id="GO:0003700">
    <property type="term" value="F:DNA-binding transcription factor activity"/>
    <property type="evidence" value="ECO:0007669"/>
    <property type="project" value="TreeGrafter"/>
</dbReference>
<dbReference type="InterPro" id="IPR054502">
    <property type="entry name" value="bHLH-TF_ACT-like_plant"/>
</dbReference>
<feature type="domain" description="Plant bHLH transcription factor ACT-like" evidence="5">
    <location>
        <begin position="69"/>
        <end position="165"/>
    </location>
</feature>
<comment type="caution">
    <text evidence="6">The sequence shown here is derived from an EMBL/GenBank/DDBJ whole genome shotgun (WGS) entry which is preliminary data.</text>
</comment>
<keyword evidence="2" id="KW-0238">DNA-binding</keyword>
<comment type="subcellular location">
    <subcellularLocation>
        <location evidence="1">Nucleus</location>
    </subcellularLocation>
</comment>
<keyword evidence="3" id="KW-0539">Nucleus</keyword>
<evidence type="ECO:0000259" key="5">
    <source>
        <dbReference type="Pfam" id="PF22754"/>
    </source>
</evidence>
<evidence type="ECO:0000256" key="3">
    <source>
        <dbReference type="ARBA" id="ARBA00023242"/>
    </source>
</evidence>
<keyword evidence="4" id="KW-0175">Coiled coil</keyword>